<accession>A0ABP0P3C6</accession>
<proteinExistence type="predicted"/>
<reference evidence="2 3" key="1">
    <citation type="submission" date="2024-02" db="EMBL/GenBank/DDBJ databases">
        <authorList>
            <person name="Chen Y."/>
            <person name="Shah S."/>
            <person name="Dougan E. K."/>
            <person name="Thang M."/>
            <person name="Chan C."/>
        </authorList>
    </citation>
    <scope>NUCLEOTIDE SEQUENCE [LARGE SCALE GENOMIC DNA]</scope>
</reference>
<gene>
    <name evidence="2" type="ORF">SCF082_LOCUS34804</name>
</gene>
<keyword evidence="2" id="KW-0687">Ribonucleoprotein</keyword>
<evidence type="ECO:0000313" key="3">
    <source>
        <dbReference type="Proteomes" id="UP001642464"/>
    </source>
</evidence>
<dbReference type="GO" id="GO:0005840">
    <property type="term" value="C:ribosome"/>
    <property type="evidence" value="ECO:0007669"/>
    <property type="project" value="UniProtKB-KW"/>
</dbReference>
<sequence>MSLCCCARQHGPTRVEPMSPPTGPSANPPEAPVEEKMPLTGDGYGGHGAAPVSDGENAKAEAKGKGKGPGKAAKGKGGMSYKEKQQAELAEKEESLSAPEGFTGKDPLSDWEIQVLHGATDQEEGPPLGEDGAGDAEIRVFRSKVHAQPWLLRLQEVWSSHLPGFGEVCSLTDLVLL</sequence>
<dbReference type="Proteomes" id="UP001642464">
    <property type="component" value="Unassembled WGS sequence"/>
</dbReference>
<protein>
    <submittedName>
        <fullName evidence="2">Ribosomal protein L11 methyltransferase</fullName>
    </submittedName>
</protein>
<evidence type="ECO:0000256" key="1">
    <source>
        <dbReference type="SAM" id="MobiDB-lite"/>
    </source>
</evidence>
<keyword evidence="3" id="KW-1185">Reference proteome</keyword>
<feature type="compositionally biased region" description="Basic and acidic residues" evidence="1">
    <location>
        <begin position="81"/>
        <end position="95"/>
    </location>
</feature>
<keyword evidence="2" id="KW-0689">Ribosomal protein</keyword>
<evidence type="ECO:0000313" key="2">
    <source>
        <dbReference type="EMBL" id="CAK9069574.1"/>
    </source>
</evidence>
<feature type="region of interest" description="Disordered" evidence="1">
    <location>
        <begin position="1"/>
        <end position="108"/>
    </location>
</feature>
<dbReference type="EMBL" id="CAXAMM010032335">
    <property type="protein sequence ID" value="CAK9069574.1"/>
    <property type="molecule type" value="Genomic_DNA"/>
</dbReference>
<comment type="caution">
    <text evidence="2">The sequence shown here is derived from an EMBL/GenBank/DDBJ whole genome shotgun (WGS) entry which is preliminary data.</text>
</comment>
<feature type="compositionally biased region" description="Pro residues" evidence="1">
    <location>
        <begin position="18"/>
        <end position="31"/>
    </location>
</feature>
<name>A0ABP0P3C6_9DINO</name>
<keyword evidence="2" id="KW-0808">Transferase</keyword>
<dbReference type="GO" id="GO:0008168">
    <property type="term" value="F:methyltransferase activity"/>
    <property type="evidence" value="ECO:0007669"/>
    <property type="project" value="UniProtKB-KW"/>
</dbReference>
<organism evidence="2 3">
    <name type="scientific">Durusdinium trenchii</name>
    <dbReference type="NCBI Taxonomy" id="1381693"/>
    <lineage>
        <taxon>Eukaryota</taxon>
        <taxon>Sar</taxon>
        <taxon>Alveolata</taxon>
        <taxon>Dinophyceae</taxon>
        <taxon>Suessiales</taxon>
        <taxon>Symbiodiniaceae</taxon>
        <taxon>Durusdinium</taxon>
    </lineage>
</organism>
<keyword evidence="2" id="KW-0489">Methyltransferase</keyword>
<dbReference type="GO" id="GO:0032259">
    <property type="term" value="P:methylation"/>
    <property type="evidence" value="ECO:0007669"/>
    <property type="project" value="UniProtKB-KW"/>
</dbReference>